<sequence>MSANEKISKEALKEKVLEKLPTLPKVVQEAWKLMERPNVSPELISEVIGKDITLTAKILRLINSPFYGFPNRIGSLKHAIILLGFNTIRGLLISSVLFGEITPPLMRIWEHACECATTAGIIARQLNYKEADEITVAGLLHDMSKVVLKVYLPEIDAKIEIVKQKSLCLDYEAEKEVMGFAHDVINLWLAEQWHFPPSLTEALAYHHTVEKAKKYPQFAAIINLADVLIHVYRLTPGMEVIPEIHPKTYEILNIFPDFLLEIIRTMDRTLYNLEWGIDERK</sequence>
<name>A0A7C0Y4U6_DESA2</name>
<proteinExistence type="predicted"/>
<dbReference type="InterPro" id="IPR052340">
    <property type="entry name" value="RNase_Y/CdgJ"/>
</dbReference>
<dbReference type="EMBL" id="DRBS01000243">
    <property type="protein sequence ID" value="HDD44458.1"/>
    <property type="molecule type" value="Genomic_DNA"/>
</dbReference>
<organism evidence="2">
    <name type="scientific">Desulfofervidus auxilii</name>
    <dbReference type="NCBI Taxonomy" id="1621989"/>
    <lineage>
        <taxon>Bacteria</taxon>
        <taxon>Pseudomonadati</taxon>
        <taxon>Thermodesulfobacteriota</taxon>
        <taxon>Candidatus Desulfofervidia</taxon>
        <taxon>Candidatus Desulfofervidales</taxon>
        <taxon>Candidatus Desulfofervidaceae</taxon>
        <taxon>Candidatus Desulfofervidus</taxon>
    </lineage>
</organism>
<accession>A0A7C0Y4U6</accession>
<dbReference type="Pfam" id="PF08668">
    <property type="entry name" value="HDOD"/>
    <property type="match status" value="1"/>
</dbReference>
<dbReference type="Gene3D" id="1.10.3210.10">
    <property type="entry name" value="Hypothetical protein af1432"/>
    <property type="match status" value="1"/>
</dbReference>
<evidence type="ECO:0000313" key="2">
    <source>
        <dbReference type="EMBL" id="HDD44458.1"/>
    </source>
</evidence>
<evidence type="ECO:0000259" key="1">
    <source>
        <dbReference type="PROSITE" id="PS51833"/>
    </source>
</evidence>
<gene>
    <name evidence="2" type="ORF">ENG63_06330</name>
</gene>
<dbReference type="AlphaFoldDB" id="A0A7C0Y4U6"/>
<comment type="caution">
    <text evidence="2">The sequence shown here is derived from an EMBL/GenBank/DDBJ whole genome shotgun (WGS) entry which is preliminary data.</text>
</comment>
<dbReference type="InterPro" id="IPR013976">
    <property type="entry name" value="HDOD"/>
</dbReference>
<dbReference type="Proteomes" id="UP000886289">
    <property type="component" value="Unassembled WGS sequence"/>
</dbReference>
<dbReference type="PANTHER" id="PTHR33525">
    <property type="match status" value="1"/>
</dbReference>
<dbReference type="PROSITE" id="PS51833">
    <property type="entry name" value="HDOD"/>
    <property type="match status" value="1"/>
</dbReference>
<dbReference type="SUPFAM" id="SSF109604">
    <property type="entry name" value="HD-domain/PDEase-like"/>
    <property type="match status" value="1"/>
</dbReference>
<dbReference type="PANTHER" id="PTHR33525:SF3">
    <property type="entry name" value="RIBONUCLEASE Y"/>
    <property type="match status" value="1"/>
</dbReference>
<reference evidence="2" key="1">
    <citation type="journal article" date="2020" name="mSystems">
        <title>Genome- and Community-Level Interaction Insights into Carbon Utilization and Element Cycling Functions of Hydrothermarchaeota in Hydrothermal Sediment.</title>
        <authorList>
            <person name="Zhou Z."/>
            <person name="Liu Y."/>
            <person name="Xu W."/>
            <person name="Pan J."/>
            <person name="Luo Z.H."/>
            <person name="Li M."/>
        </authorList>
    </citation>
    <scope>NUCLEOTIDE SEQUENCE [LARGE SCALE GENOMIC DNA]</scope>
    <source>
        <strain evidence="2">HyVt-233</strain>
    </source>
</reference>
<protein>
    <submittedName>
        <fullName evidence="2">HDOD domain-containing protein</fullName>
    </submittedName>
</protein>
<feature type="domain" description="HDOD" evidence="1">
    <location>
        <begin position="20"/>
        <end position="209"/>
    </location>
</feature>